<accession>A0A517XQ72</accession>
<feature type="transmembrane region" description="Helical" evidence="1">
    <location>
        <begin position="423"/>
        <end position="443"/>
    </location>
</feature>
<proteinExistence type="predicted"/>
<feature type="transmembrane region" description="Helical" evidence="1">
    <location>
        <begin position="20"/>
        <end position="39"/>
    </location>
</feature>
<feature type="transmembrane region" description="Helical" evidence="1">
    <location>
        <begin position="278"/>
        <end position="295"/>
    </location>
</feature>
<feature type="transmembrane region" description="Helical" evidence="1">
    <location>
        <begin position="315"/>
        <end position="333"/>
    </location>
</feature>
<dbReference type="RefSeq" id="WP_145235922.1">
    <property type="nucleotide sequence ID" value="NZ_CP036273.1"/>
</dbReference>
<dbReference type="OrthoDB" id="213779at2"/>
<feature type="transmembrane region" description="Helical" evidence="1">
    <location>
        <begin position="338"/>
        <end position="355"/>
    </location>
</feature>
<evidence type="ECO:0000313" key="2">
    <source>
        <dbReference type="EMBL" id="QDU19642.1"/>
    </source>
</evidence>
<keyword evidence="1" id="KW-1133">Transmembrane helix</keyword>
<feature type="transmembrane region" description="Helical" evidence="1">
    <location>
        <begin position="51"/>
        <end position="73"/>
    </location>
</feature>
<keyword evidence="1" id="KW-0812">Transmembrane</keyword>
<gene>
    <name evidence="2" type="ORF">ETAA1_15720</name>
</gene>
<feature type="transmembrane region" description="Helical" evidence="1">
    <location>
        <begin position="85"/>
        <end position="106"/>
    </location>
</feature>
<evidence type="ECO:0000256" key="1">
    <source>
        <dbReference type="SAM" id="Phobius"/>
    </source>
</evidence>
<keyword evidence="1" id="KW-0472">Membrane</keyword>
<sequence length="460" mass="48755">MSSELPPAPAVPGRGVVRFLWTSNPLYVVSAGLFLYGLQTSFADPTRADDATALTAGLGGYTLLLAAAALFLVRYAGYWNDLRTVLLLVVLMFLATSVTFDELLVTSPDRGALLNGAGLVFAVVVSEVVLNGIRLRLPAGFRGPYYLTLALFFLYPVALTQAVRAPQSDALLWGLWGFAPAAGLVFLLLLPAARRGAAYARRNGSPWPWPFYPWSLFVFLAVAVCGRAFLLCWSFHLLDGAGAADLVFAPYFLAPFGLAVAAVLLELGLVARHRPTQVAALLGALALVPLSSVGVGENAVAADFLGRYADRLGGTPLYVALLAAGGFSLIAWVRKVPLAADAVTLVLLGLAVIGPDTLRLTAPRLPHVGFLAAAWAVQLGVGLWRREAWRWGLAGGMPAVWVGLEGWRLYAAARAVLAGLDQLVAGLLLLPVAVLVSLGKAGVLGRWVRSWRGEPDDLPA</sequence>
<dbReference type="KEGG" id="uli:ETAA1_15720"/>
<keyword evidence="3" id="KW-1185">Reference proteome</keyword>
<dbReference type="Proteomes" id="UP000319576">
    <property type="component" value="Chromosome"/>
</dbReference>
<feature type="transmembrane region" description="Helical" evidence="1">
    <location>
        <begin position="112"/>
        <end position="133"/>
    </location>
</feature>
<reference evidence="2 3" key="1">
    <citation type="submission" date="2019-02" db="EMBL/GenBank/DDBJ databases">
        <title>Deep-cultivation of Planctomycetes and their phenomic and genomic characterization uncovers novel biology.</title>
        <authorList>
            <person name="Wiegand S."/>
            <person name="Jogler M."/>
            <person name="Boedeker C."/>
            <person name="Pinto D."/>
            <person name="Vollmers J."/>
            <person name="Rivas-Marin E."/>
            <person name="Kohn T."/>
            <person name="Peeters S.H."/>
            <person name="Heuer A."/>
            <person name="Rast P."/>
            <person name="Oberbeckmann S."/>
            <person name="Bunk B."/>
            <person name="Jeske O."/>
            <person name="Meyerdierks A."/>
            <person name="Storesund J.E."/>
            <person name="Kallscheuer N."/>
            <person name="Luecker S."/>
            <person name="Lage O.M."/>
            <person name="Pohl T."/>
            <person name="Merkel B.J."/>
            <person name="Hornburger P."/>
            <person name="Mueller R.-W."/>
            <person name="Bruemmer F."/>
            <person name="Labrenz M."/>
            <person name="Spormann A.M."/>
            <person name="Op den Camp H."/>
            <person name="Overmann J."/>
            <person name="Amann R."/>
            <person name="Jetten M.S.M."/>
            <person name="Mascher T."/>
            <person name="Medema M.H."/>
            <person name="Devos D.P."/>
            <person name="Kaster A.-K."/>
            <person name="Ovreas L."/>
            <person name="Rohde M."/>
            <person name="Galperin M.Y."/>
            <person name="Jogler C."/>
        </authorList>
    </citation>
    <scope>NUCLEOTIDE SEQUENCE [LARGE SCALE GENOMIC DNA]</scope>
    <source>
        <strain evidence="2 3">ETA_A1</strain>
    </source>
</reference>
<feature type="transmembrane region" description="Helical" evidence="1">
    <location>
        <begin position="211"/>
        <end position="236"/>
    </location>
</feature>
<feature type="transmembrane region" description="Helical" evidence="1">
    <location>
        <begin position="145"/>
        <end position="164"/>
    </location>
</feature>
<organism evidence="2 3">
    <name type="scientific">Urbifossiella limnaea</name>
    <dbReference type="NCBI Taxonomy" id="2528023"/>
    <lineage>
        <taxon>Bacteria</taxon>
        <taxon>Pseudomonadati</taxon>
        <taxon>Planctomycetota</taxon>
        <taxon>Planctomycetia</taxon>
        <taxon>Gemmatales</taxon>
        <taxon>Gemmataceae</taxon>
        <taxon>Urbifossiella</taxon>
    </lineage>
</organism>
<evidence type="ECO:0000313" key="3">
    <source>
        <dbReference type="Proteomes" id="UP000319576"/>
    </source>
</evidence>
<feature type="transmembrane region" description="Helical" evidence="1">
    <location>
        <begin position="367"/>
        <end position="384"/>
    </location>
</feature>
<dbReference type="AlphaFoldDB" id="A0A517XQ72"/>
<name>A0A517XQ72_9BACT</name>
<feature type="transmembrane region" description="Helical" evidence="1">
    <location>
        <begin position="391"/>
        <end position="411"/>
    </location>
</feature>
<feature type="transmembrane region" description="Helical" evidence="1">
    <location>
        <begin position="248"/>
        <end position="271"/>
    </location>
</feature>
<dbReference type="EMBL" id="CP036273">
    <property type="protein sequence ID" value="QDU19642.1"/>
    <property type="molecule type" value="Genomic_DNA"/>
</dbReference>
<feature type="transmembrane region" description="Helical" evidence="1">
    <location>
        <begin position="170"/>
        <end position="190"/>
    </location>
</feature>
<protein>
    <submittedName>
        <fullName evidence="2">Uncharacterized protein</fullName>
    </submittedName>
</protein>